<comment type="similarity">
    <text evidence="3">Belongs to the HMBS family.</text>
</comment>
<dbReference type="EC" id="2.5.1.61" evidence="4"/>
<gene>
    <name evidence="11" type="ORF">EHR06_08920</name>
</gene>
<accession>A0A4Z1AQB5</accession>
<evidence type="ECO:0000256" key="6">
    <source>
        <dbReference type="ARBA" id="ARBA00023244"/>
    </source>
</evidence>
<evidence type="ECO:0000256" key="8">
    <source>
        <dbReference type="ARBA" id="ARBA00033064"/>
    </source>
</evidence>
<evidence type="ECO:0000256" key="3">
    <source>
        <dbReference type="ARBA" id="ARBA00005638"/>
    </source>
</evidence>
<comment type="caution">
    <text evidence="11">The sequence shown here is derived from an EMBL/GenBank/DDBJ whole genome shotgun (WGS) entry which is preliminary data.</text>
</comment>
<keyword evidence="12" id="KW-1185">Reference proteome</keyword>
<dbReference type="AlphaFoldDB" id="A0A4Z1AQB5"/>
<dbReference type="EMBL" id="RQHS01000012">
    <property type="protein sequence ID" value="TGN00231.1"/>
    <property type="molecule type" value="Genomic_DNA"/>
</dbReference>
<dbReference type="PRINTS" id="PR00151">
    <property type="entry name" value="PORPHBDMNASE"/>
</dbReference>
<comment type="catalytic activity">
    <reaction evidence="9">
        <text>4 porphobilinogen + H2O = hydroxymethylbilane + 4 NH4(+)</text>
        <dbReference type="Rhea" id="RHEA:13185"/>
        <dbReference type="ChEBI" id="CHEBI:15377"/>
        <dbReference type="ChEBI" id="CHEBI:28938"/>
        <dbReference type="ChEBI" id="CHEBI:57845"/>
        <dbReference type="ChEBI" id="CHEBI:58126"/>
        <dbReference type="EC" id="2.5.1.61"/>
    </reaction>
</comment>
<dbReference type="Gene3D" id="3.40.190.10">
    <property type="entry name" value="Periplasmic binding protein-like II"/>
    <property type="match status" value="2"/>
</dbReference>
<evidence type="ECO:0000256" key="7">
    <source>
        <dbReference type="ARBA" id="ARBA00030685"/>
    </source>
</evidence>
<keyword evidence="6" id="KW-0627">Porphyrin biosynthesis</keyword>
<dbReference type="GO" id="GO:0006783">
    <property type="term" value="P:heme biosynthetic process"/>
    <property type="evidence" value="ECO:0007669"/>
    <property type="project" value="TreeGrafter"/>
</dbReference>
<dbReference type="Pfam" id="PF01379">
    <property type="entry name" value="Porphobil_deam"/>
    <property type="match status" value="1"/>
</dbReference>
<evidence type="ECO:0000256" key="5">
    <source>
        <dbReference type="ARBA" id="ARBA00022679"/>
    </source>
</evidence>
<name>A0A4Z1AQB5_9LEPT</name>
<evidence type="ECO:0000256" key="1">
    <source>
        <dbReference type="ARBA" id="ARBA00002869"/>
    </source>
</evidence>
<evidence type="ECO:0000259" key="10">
    <source>
        <dbReference type="Pfam" id="PF01379"/>
    </source>
</evidence>
<evidence type="ECO:0000313" key="12">
    <source>
        <dbReference type="Proteomes" id="UP000297241"/>
    </source>
</evidence>
<evidence type="ECO:0000256" key="9">
    <source>
        <dbReference type="ARBA" id="ARBA00048169"/>
    </source>
</evidence>
<evidence type="ECO:0000313" key="11">
    <source>
        <dbReference type="EMBL" id="TGN00231.1"/>
    </source>
</evidence>
<dbReference type="InterPro" id="IPR022417">
    <property type="entry name" value="Porphobilin_deaminase_N"/>
</dbReference>
<keyword evidence="5" id="KW-0808">Transferase</keyword>
<comment type="pathway">
    <text evidence="2">Porphyrin-containing compound metabolism; protoporphyrin-IX biosynthesis; coproporphyrinogen-III from 5-aminolevulinate: step 2/4.</text>
</comment>
<dbReference type="PANTHER" id="PTHR11557">
    <property type="entry name" value="PORPHOBILINOGEN DEAMINASE"/>
    <property type="match status" value="1"/>
</dbReference>
<protein>
    <recommendedName>
        <fullName evidence="4">hydroxymethylbilane synthase</fullName>
        <ecNumber evidence="4">2.5.1.61</ecNumber>
    </recommendedName>
    <alternativeName>
        <fullName evidence="8">Hydroxymethylbilane synthase</fullName>
    </alternativeName>
    <alternativeName>
        <fullName evidence="7">Pre-uroporphyrinogen synthase</fullName>
    </alternativeName>
</protein>
<sequence>MSDVLRIGSRKSSLAKLQTCLVQDQLRKLYPELDLRLFFKEASGDQDLNTPLWKMGSRGVFTQDLTKELVQGNVDVVVHSFKDLDLEGHEGTEILMVLPRADQRDVLLFKRSSYENPPKEIKIHSSSPRREYNLSAFLPTALPSRLQNLPISFHPVRGNVQTRLRKWKSDPEVSGLVVAKAAIDRLLSENFSFSTTEEYSELRKEIRTSIANELFMVLPLSKNPNAPAQGALAAEIRKGDERTKKLLLPLLNRKEEEAVLEERKILSYFGGGCHQKIGVSVILGGPADFLFVRGKTDSGSELDAFDRWKGEELPIPSSLDLVFPKPRQGFRMKRSPVQQASIPKEKFWFVSRADSLPKDWELPGAETVFIVAGAKTWEKLASRDVWVNGSTDGLGEEDAKNIVSFYESNPDFIKLTHEESDIIEGVWRRFVTYKVDFESEQPDLSGYSHFFWMSASQFDRAYKKNPEIGSKIHSCGTGATYKYIRKTLGDSAKIFAFPNFESWERACKGHIPDFLTKRGAV</sequence>
<feature type="domain" description="Porphobilinogen deaminase N-terminal" evidence="10">
    <location>
        <begin position="5"/>
        <end position="244"/>
    </location>
</feature>
<organism evidence="11 12">
    <name type="scientific">Leptospira dzoumogneensis</name>
    <dbReference type="NCBI Taxonomy" id="2484904"/>
    <lineage>
        <taxon>Bacteria</taxon>
        <taxon>Pseudomonadati</taxon>
        <taxon>Spirochaetota</taxon>
        <taxon>Spirochaetia</taxon>
        <taxon>Leptospirales</taxon>
        <taxon>Leptospiraceae</taxon>
        <taxon>Leptospira</taxon>
    </lineage>
</organism>
<evidence type="ECO:0000256" key="4">
    <source>
        <dbReference type="ARBA" id="ARBA00012655"/>
    </source>
</evidence>
<reference evidence="11" key="1">
    <citation type="journal article" date="2019" name="PLoS Negl. Trop. Dis.">
        <title>Revisiting the worldwide diversity of Leptospira species in the environment.</title>
        <authorList>
            <person name="Vincent A.T."/>
            <person name="Schiettekatte O."/>
            <person name="Bourhy P."/>
            <person name="Veyrier F.J."/>
            <person name="Picardeau M."/>
        </authorList>
    </citation>
    <scope>NUCLEOTIDE SEQUENCE [LARGE SCALE GENOMIC DNA]</scope>
    <source>
        <strain evidence="11">201601113</strain>
    </source>
</reference>
<dbReference type="OrthoDB" id="9810298at2"/>
<dbReference type="GO" id="GO:0005737">
    <property type="term" value="C:cytoplasm"/>
    <property type="evidence" value="ECO:0007669"/>
    <property type="project" value="TreeGrafter"/>
</dbReference>
<dbReference type="Proteomes" id="UP000297241">
    <property type="component" value="Unassembled WGS sequence"/>
</dbReference>
<dbReference type="GO" id="GO:0004418">
    <property type="term" value="F:hydroxymethylbilane synthase activity"/>
    <property type="evidence" value="ECO:0007669"/>
    <property type="project" value="UniProtKB-EC"/>
</dbReference>
<dbReference type="PANTHER" id="PTHR11557:SF0">
    <property type="entry name" value="PORPHOBILINOGEN DEAMINASE"/>
    <property type="match status" value="1"/>
</dbReference>
<dbReference type="SUPFAM" id="SSF53850">
    <property type="entry name" value="Periplasmic binding protein-like II"/>
    <property type="match status" value="1"/>
</dbReference>
<dbReference type="InterPro" id="IPR000860">
    <property type="entry name" value="HemC"/>
</dbReference>
<proteinExistence type="inferred from homology"/>
<dbReference type="RefSeq" id="WP_135756677.1">
    <property type="nucleotide sequence ID" value="NZ_RQHS01000012.1"/>
</dbReference>
<evidence type="ECO:0000256" key="2">
    <source>
        <dbReference type="ARBA" id="ARBA00004735"/>
    </source>
</evidence>
<comment type="function">
    <text evidence="1">Tetrapolymerization of the monopyrrole PBG into the hydroxymethylbilane pre-uroporphyrinogen in several discrete steps.</text>
</comment>